<dbReference type="InterPro" id="IPR018039">
    <property type="entry name" value="IF_conserved"/>
</dbReference>
<dbReference type="AGR" id="Xenbase:XB-GENE-5822411"/>
<dbReference type="PANTHER" id="PTHR23239:SF384">
    <property type="entry name" value="KERATIN, TYPE I CYTOSKELETAL 20"/>
    <property type="match status" value="1"/>
</dbReference>
<evidence type="ECO:0000256" key="1">
    <source>
        <dbReference type="ARBA" id="ARBA00022744"/>
    </source>
</evidence>
<dbReference type="InterPro" id="IPR039008">
    <property type="entry name" value="IF_rod_dom"/>
</dbReference>
<evidence type="ECO:0000313" key="8">
    <source>
        <dbReference type="RefSeq" id="XP_031750289.1"/>
    </source>
</evidence>
<evidence type="ECO:0000256" key="4">
    <source>
        <dbReference type="RuleBase" id="RU000685"/>
    </source>
</evidence>
<keyword evidence="1" id="KW-0416">Keratin</keyword>
<dbReference type="KEGG" id="xtr:101730713"/>
<dbReference type="GO" id="GO:0030855">
    <property type="term" value="P:epithelial cell differentiation"/>
    <property type="evidence" value="ECO:0000318"/>
    <property type="project" value="GO_Central"/>
</dbReference>
<dbReference type="OrthoDB" id="2441647at2759"/>
<dbReference type="Gene3D" id="1.20.5.1160">
    <property type="entry name" value="Vasodilator-stimulated phosphoprotein"/>
    <property type="match status" value="1"/>
</dbReference>
<keyword evidence="3 5" id="KW-0175">Coiled coil</keyword>
<dbReference type="Gene3D" id="1.20.5.170">
    <property type="match status" value="1"/>
</dbReference>
<dbReference type="FunFam" id="1.20.5.170:FF:000002">
    <property type="entry name" value="Type I keratin KA11"/>
    <property type="match status" value="1"/>
</dbReference>
<gene>
    <name evidence="8 9" type="primary">krt20</name>
</gene>
<evidence type="ECO:0000256" key="3">
    <source>
        <dbReference type="ARBA" id="ARBA00023054"/>
    </source>
</evidence>
<dbReference type="Xenbase" id="XB-GENE-5822411">
    <property type="gene designation" value="krt20"/>
</dbReference>
<dbReference type="GO" id="GO:0045095">
    <property type="term" value="C:keratin filament"/>
    <property type="evidence" value="ECO:0000318"/>
    <property type="project" value="GO_Central"/>
</dbReference>
<protein>
    <submittedName>
        <fullName evidence="8">Keratin, type I cytoskeletal 20</fullName>
    </submittedName>
</protein>
<dbReference type="PRINTS" id="PR01248">
    <property type="entry name" value="TYPE1KERATIN"/>
</dbReference>
<sequence length="432" mass="48740">MANMYRTIAVDRAISSPGGNYSIIPQTRYAGSVYGGAGGYGTKISKSSSYSSGYGGGSSSSLLVNTNSDLLLNGNEKQTMQNLNDRLATYLEKVRSLEKSNSKIELQIKEWHSKNAGVGEKDYQGYYKTIEALQNEILNSTMVNAEILLKIDNAKLAAEDFRLKFESERSLKIGVEKDIIGLRKLIDDLNLQRIDLEHQYESLQENLAYLRKNHEEEASVLRNQITGHINVEVDAAPSVDLAKVLADMRAQCEAVVSKIKQDAKQQFETQIEEVNIQIGGNVTELEKHRSSVKEVKRHVQSLEIELQSEISKKDALNATLNNINAQYAAQLLHMQTAIKCIEEQLIQIRSDMSRQSQEYEILLNIKLRLELEIETYRRLLEGEDVYSITEQEKLRELSRSRKIKTIVEEVVDGKVVSSQVKEIEEALPSVKQ</sequence>
<evidence type="ECO:0000313" key="7">
    <source>
        <dbReference type="Proteomes" id="UP000008143"/>
    </source>
</evidence>
<dbReference type="AlphaFoldDB" id="A0A8J1IXF9"/>
<comment type="similarity">
    <text evidence="4">Belongs to the intermediate filament family.</text>
</comment>
<feature type="coiled-coil region" evidence="5">
    <location>
        <begin position="285"/>
        <end position="358"/>
    </location>
</feature>
<dbReference type="GO" id="GO:0030280">
    <property type="term" value="F:structural constituent of skin epidermis"/>
    <property type="evidence" value="ECO:0000318"/>
    <property type="project" value="GO_Central"/>
</dbReference>
<evidence type="ECO:0000259" key="6">
    <source>
        <dbReference type="PROSITE" id="PS51842"/>
    </source>
</evidence>
<dbReference type="SMART" id="SM01391">
    <property type="entry name" value="Filament"/>
    <property type="match status" value="1"/>
</dbReference>
<dbReference type="FunFam" id="1.20.5.1160:FF:000002">
    <property type="entry name" value="Type I keratin 10"/>
    <property type="match status" value="1"/>
</dbReference>
<feature type="coiled-coil region" evidence="5">
    <location>
        <begin position="73"/>
        <end position="107"/>
    </location>
</feature>
<dbReference type="PANTHER" id="PTHR23239">
    <property type="entry name" value="INTERMEDIATE FILAMENT"/>
    <property type="match status" value="1"/>
</dbReference>
<dbReference type="RefSeq" id="XP_031750289.1">
    <property type="nucleotide sequence ID" value="XM_031894429.1"/>
</dbReference>
<dbReference type="GO" id="GO:0005856">
    <property type="term" value="C:cytoskeleton"/>
    <property type="evidence" value="ECO:0000318"/>
    <property type="project" value="GO_Central"/>
</dbReference>
<keyword evidence="2 4" id="KW-0403">Intermediate filament</keyword>
<dbReference type="GeneID" id="101730713"/>
<dbReference type="Proteomes" id="UP000008143">
    <property type="component" value="Chromosome 10"/>
</dbReference>
<feature type="coiled-coil region" evidence="5">
    <location>
        <begin position="186"/>
        <end position="213"/>
    </location>
</feature>
<dbReference type="OMA" id="LGTIMNE"/>
<dbReference type="InterPro" id="IPR002957">
    <property type="entry name" value="Keratin_I"/>
</dbReference>
<keyword evidence="7" id="KW-1185">Reference proteome</keyword>
<dbReference type="CTD" id="54474"/>
<evidence type="ECO:0000313" key="9">
    <source>
        <dbReference type="Xenbase" id="XB-GENE-5822411"/>
    </source>
</evidence>
<dbReference type="PROSITE" id="PS00226">
    <property type="entry name" value="IF_ROD_1"/>
    <property type="match status" value="1"/>
</dbReference>
<accession>A0A8J1IXF9</accession>
<dbReference type="PROSITE" id="PS51842">
    <property type="entry name" value="IF_ROD_2"/>
    <property type="match status" value="1"/>
</dbReference>
<evidence type="ECO:0000256" key="5">
    <source>
        <dbReference type="SAM" id="Coils"/>
    </source>
</evidence>
<organism evidence="7 8">
    <name type="scientific">Xenopus tropicalis</name>
    <name type="common">Western clawed frog</name>
    <name type="synonym">Silurana tropicalis</name>
    <dbReference type="NCBI Taxonomy" id="8364"/>
    <lineage>
        <taxon>Eukaryota</taxon>
        <taxon>Metazoa</taxon>
        <taxon>Chordata</taxon>
        <taxon>Craniata</taxon>
        <taxon>Vertebrata</taxon>
        <taxon>Euteleostomi</taxon>
        <taxon>Amphibia</taxon>
        <taxon>Batrachia</taxon>
        <taxon>Anura</taxon>
        <taxon>Pipoidea</taxon>
        <taxon>Pipidae</taxon>
        <taxon>Xenopodinae</taxon>
        <taxon>Xenopus</taxon>
        <taxon>Silurana</taxon>
    </lineage>
</organism>
<dbReference type="Gene3D" id="1.20.5.500">
    <property type="entry name" value="Single helix bin"/>
    <property type="match status" value="1"/>
</dbReference>
<dbReference type="GO" id="GO:0002009">
    <property type="term" value="P:morphogenesis of an epithelium"/>
    <property type="evidence" value="ECO:0000318"/>
    <property type="project" value="GO_Central"/>
</dbReference>
<feature type="domain" description="IF rod" evidence="6">
    <location>
        <begin position="76"/>
        <end position="387"/>
    </location>
</feature>
<dbReference type="GO" id="GO:0045109">
    <property type="term" value="P:intermediate filament organization"/>
    <property type="evidence" value="ECO:0000318"/>
    <property type="project" value="GO_Central"/>
</dbReference>
<name>A0A8J1IXF9_XENTR</name>
<proteinExistence type="inferred from homology"/>
<dbReference type="SUPFAM" id="SSF64593">
    <property type="entry name" value="Intermediate filament protein, coiled coil region"/>
    <property type="match status" value="2"/>
</dbReference>
<evidence type="ECO:0000256" key="2">
    <source>
        <dbReference type="ARBA" id="ARBA00022754"/>
    </source>
</evidence>
<reference evidence="8" key="1">
    <citation type="submission" date="2025-08" db="UniProtKB">
        <authorList>
            <consortium name="RefSeq"/>
        </authorList>
    </citation>
    <scope>IDENTIFICATION</scope>
    <source>
        <strain evidence="8">Nigerian</strain>
        <tissue evidence="8">Liver and blood</tissue>
    </source>
</reference>
<dbReference type="Pfam" id="PF00038">
    <property type="entry name" value="Filament"/>
    <property type="match status" value="1"/>
</dbReference>